<accession>A0A1W2DU84</accession>
<keyword evidence="1" id="KW-1133">Transmembrane helix</keyword>
<feature type="transmembrane region" description="Helical" evidence="1">
    <location>
        <begin position="246"/>
        <end position="263"/>
    </location>
</feature>
<dbReference type="RefSeq" id="WP_244557003.1">
    <property type="nucleotide sequence ID" value="NZ_FWXR01000017.1"/>
</dbReference>
<feature type="transmembrane region" description="Helical" evidence="1">
    <location>
        <begin position="441"/>
        <end position="460"/>
    </location>
</feature>
<dbReference type="AlphaFoldDB" id="A0A1W2DU84"/>
<reference evidence="2 3" key="1">
    <citation type="submission" date="2017-04" db="EMBL/GenBank/DDBJ databases">
        <authorList>
            <person name="Afonso C.L."/>
            <person name="Miller P.J."/>
            <person name="Scott M.A."/>
            <person name="Spackman E."/>
            <person name="Goraichik I."/>
            <person name="Dimitrov K.M."/>
            <person name="Suarez D.L."/>
            <person name="Swayne D.E."/>
        </authorList>
    </citation>
    <scope>NUCLEOTIDE SEQUENCE [LARGE SCALE GENOMIC DNA]</scope>
    <source>
        <strain evidence="2 3">CGMCC 1.10972</strain>
    </source>
</reference>
<evidence type="ECO:0000256" key="1">
    <source>
        <dbReference type="SAM" id="Phobius"/>
    </source>
</evidence>
<feature type="transmembrane region" description="Helical" evidence="1">
    <location>
        <begin position="30"/>
        <end position="47"/>
    </location>
</feature>
<dbReference type="EMBL" id="FWXR01000017">
    <property type="protein sequence ID" value="SMD00582.1"/>
    <property type="molecule type" value="Genomic_DNA"/>
</dbReference>
<feature type="transmembrane region" description="Helical" evidence="1">
    <location>
        <begin position="171"/>
        <end position="192"/>
    </location>
</feature>
<dbReference type="STRING" id="937218.SAMN06297251_117102"/>
<sequence length="462" mass="48661">MPDRLLGSVLLLVAAATVLRDWFAVPGAAPIAALLTLAFLIVALPKASASRRTFMAIGAVLALLAFATRKDAIPLILDGLGQGAFIATFFIALATLRTPAATSPAIARCGEYLASQPPGKRYLALTSGGHLFSLILNYGAIQLLGGLTESITAKERDPVLREIRNRRMLLAIQRGFCASLCWSPLAFAMAISTSVVPGSSWSGAAIFAIFNAALLTFVGWALDTIVKPKYSGPRPRVVPIGNWRDLKPLLLLLVVIFSGVGLLELLTGLRIVSVVMVFVPLVAIAWLYIEARESPAPLRETGTRLTTILFTEIPAYRSEMVLLVMAGIIGSLGSDLAVPLIETAGIDPSGLPPALVIGSLVWIIPLLGQLGMNPILAVSLFAPLLPTPEAMGVSPAAVICAITAGWSLAGATSPFTATTMLIGRLGHTTALEVGVRWNRQFFLFAALCLTASVLLIMALAPA</sequence>
<feature type="transmembrane region" description="Helical" evidence="1">
    <location>
        <begin position="75"/>
        <end position="96"/>
    </location>
</feature>
<feature type="transmembrane region" description="Helical" evidence="1">
    <location>
        <begin position="361"/>
        <end position="385"/>
    </location>
</feature>
<dbReference type="Proteomes" id="UP000192656">
    <property type="component" value="Unassembled WGS sequence"/>
</dbReference>
<evidence type="ECO:0000313" key="3">
    <source>
        <dbReference type="Proteomes" id="UP000192656"/>
    </source>
</evidence>
<organism evidence="2 3">
    <name type="scientific">Fulvimarina manganoxydans</name>
    <dbReference type="NCBI Taxonomy" id="937218"/>
    <lineage>
        <taxon>Bacteria</taxon>
        <taxon>Pseudomonadati</taxon>
        <taxon>Pseudomonadota</taxon>
        <taxon>Alphaproteobacteria</taxon>
        <taxon>Hyphomicrobiales</taxon>
        <taxon>Aurantimonadaceae</taxon>
        <taxon>Fulvimarina</taxon>
    </lineage>
</organism>
<keyword evidence="1" id="KW-0812">Transmembrane</keyword>
<evidence type="ECO:0008006" key="4">
    <source>
        <dbReference type="Google" id="ProtNLM"/>
    </source>
</evidence>
<feature type="transmembrane region" description="Helical" evidence="1">
    <location>
        <begin position="269"/>
        <end position="289"/>
    </location>
</feature>
<keyword evidence="3" id="KW-1185">Reference proteome</keyword>
<keyword evidence="1" id="KW-0472">Membrane</keyword>
<proteinExistence type="predicted"/>
<feature type="transmembrane region" description="Helical" evidence="1">
    <location>
        <begin position="204"/>
        <end position="226"/>
    </location>
</feature>
<name>A0A1W2DU84_9HYPH</name>
<gene>
    <name evidence="2" type="ORF">SAMN06297251_117102</name>
</gene>
<feature type="transmembrane region" description="Helical" evidence="1">
    <location>
        <begin position="397"/>
        <end position="421"/>
    </location>
</feature>
<evidence type="ECO:0000313" key="2">
    <source>
        <dbReference type="EMBL" id="SMD00582.1"/>
    </source>
</evidence>
<protein>
    <recommendedName>
        <fullName evidence="4">Di-and tricarboxylate transporter</fullName>
    </recommendedName>
</protein>